<dbReference type="EMBL" id="CP000390">
    <property type="protein sequence ID" value="ABG63755.1"/>
    <property type="molecule type" value="Genomic_DNA"/>
</dbReference>
<keyword evidence="2 7" id="KW-1003">Cell membrane</keyword>
<dbReference type="InterPro" id="IPR050093">
    <property type="entry name" value="ABC_SmlMolc_Importer"/>
</dbReference>
<dbReference type="FunFam" id="3.40.50.300:FF:000133">
    <property type="entry name" value="Spermidine/putrescine import ATP-binding protein PotA"/>
    <property type="match status" value="1"/>
</dbReference>
<evidence type="ECO:0000256" key="6">
    <source>
        <dbReference type="ARBA" id="ARBA00023136"/>
    </source>
</evidence>
<dbReference type="InterPro" id="IPR008995">
    <property type="entry name" value="Mo/tungstate-bd_C_term_dom"/>
</dbReference>
<gene>
    <name evidence="7" type="primary">potA</name>
    <name evidence="9" type="ordered locus">Meso_2369</name>
</gene>
<keyword evidence="1 7" id="KW-0813">Transport</keyword>
<keyword evidence="4 7" id="KW-0067">ATP-binding</keyword>
<dbReference type="GO" id="GO:0015847">
    <property type="term" value="P:putrescine transport"/>
    <property type="evidence" value="ECO:0007669"/>
    <property type="project" value="UniProtKB-ARBA"/>
</dbReference>
<dbReference type="EC" id="7.6.2.11" evidence="7"/>
<dbReference type="SUPFAM" id="SSF52540">
    <property type="entry name" value="P-loop containing nucleoside triphosphate hydrolases"/>
    <property type="match status" value="1"/>
</dbReference>
<dbReference type="PROSITE" id="PS50893">
    <property type="entry name" value="ABC_TRANSPORTER_2"/>
    <property type="match status" value="1"/>
</dbReference>
<dbReference type="InterPro" id="IPR003439">
    <property type="entry name" value="ABC_transporter-like_ATP-bd"/>
</dbReference>
<dbReference type="GO" id="GO:0016887">
    <property type="term" value="F:ATP hydrolysis activity"/>
    <property type="evidence" value="ECO:0007669"/>
    <property type="project" value="InterPro"/>
</dbReference>
<evidence type="ECO:0000256" key="7">
    <source>
        <dbReference type="RuleBase" id="RU364083"/>
    </source>
</evidence>
<evidence type="ECO:0000256" key="3">
    <source>
        <dbReference type="ARBA" id="ARBA00022741"/>
    </source>
</evidence>
<dbReference type="eggNOG" id="COG3842">
    <property type="taxonomic scope" value="Bacteria"/>
</dbReference>
<dbReference type="PANTHER" id="PTHR42781:SF4">
    <property type="entry name" value="SPERMIDINE_PUTRESCINE IMPORT ATP-BINDING PROTEIN POTA"/>
    <property type="match status" value="1"/>
</dbReference>
<evidence type="ECO:0000259" key="8">
    <source>
        <dbReference type="PROSITE" id="PS50893"/>
    </source>
</evidence>
<dbReference type="SUPFAM" id="SSF50331">
    <property type="entry name" value="MOP-like"/>
    <property type="match status" value="1"/>
</dbReference>
<name>Q11FS0_CHESB</name>
<proteinExistence type="inferred from homology"/>
<dbReference type="Gene3D" id="3.40.50.300">
    <property type="entry name" value="P-loop containing nucleotide triphosphate hydrolases"/>
    <property type="match status" value="1"/>
</dbReference>
<comment type="function">
    <text evidence="7">Part of the ABC transporter complex PotABCD involved in spermidine/putrescine import. Responsible for energy coupling to the transport system.</text>
</comment>
<dbReference type="NCBIfam" id="TIGR01187">
    <property type="entry name" value="potA"/>
    <property type="match status" value="1"/>
</dbReference>
<comment type="catalytic activity">
    <reaction evidence="7">
        <text>ATP + H2O + polyamine-[polyamine-binding protein]Side 1 = ADP + phosphate + polyamineSide 2 + [polyamine-binding protein]Side 1.</text>
        <dbReference type="EC" id="7.6.2.11"/>
    </reaction>
</comment>
<keyword evidence="3 7" id="KW-0547">Nucleotide-binding</keyword>
<dbReference type="GO" id="GO:0015417">
    <property type="term" value="F:ABC-type polyamine transporter activity"/>
    <property type="evidence" value="ECO:0007669"/>
    <property type="project" value="UniProtKB-EC"/>
</dbReference>
<dbReference type="GO" id="GO:0043190">
    <property type="term" value="C:ATP-binding cassette (ABC) transporter complex"/>
    <property type="evidence" value="ECO:0007669"/>
    <property type="project" value="InterPro"/>
</dbReference>
<evidence type="ECO:0000256" key="1">
    <source>
        <dbReference type="ARBA" id="ARBA00022448"/>
    </source>
</evidence>
<evidence type="ECO:0000256" key="2">
    <source>
        <dbReference type="ARBA" id="ARBA00022475"/>
    </source>
</evidence>
<evidence type="ECO:0000313" key="9">
    <source>
        <dbReference type="EMBL" id="ABG63755.1"/>
    </source>
</evidence>
<accession>Q11FS0</accession>
<comment type="subunit">
    <text evidence="7">The complex is composed of two ATP-binding proteins (PotA), two transmembrane proteins (PotB and PotC) and a solute-binding protein (PotD).</text>
</comment>
<keyword evidence="6 7" id="KW-0472">Membrane</keyword>
<organism evidence="9">
    <name type="scientific">Chelativorans sp. (strain BNC1)</name>
    <dbReference type="NCBI Taxonomy" id="266779"/>
    <lineage>
        <taxon>Bacteria</taxon>
        <taxon>Pseudomonadati</taxon>
        <taxon>Pseudomonadota</taxon>
        <taxon>Alphaproteobacteria</taxon>
        <taxon>Hyphomicrobiales</taxon>
        <taxon>Phyllobacteriaceae</taxon>
        <taxon>Chelativorans</taxon>
    </lineage>
</organism>
<dbReference type="KEGG" id="mes:Meso_2369"/>
<dbReference type="InterPro" id="IPR027417">
    <property type="entry name" value="P-loop_NTPase"/>
</dbReference>
<evidence type="ECO:0000256" key="4">
    <source>
        <dbReference type="ARBA" id="ARBA00022840"/>
    </source>
</evidence>
<dbReference type="PROSITE" id="PS00211">
    <property type="entry name" value="ABC_TRANSPORTER_1"/>
    <property type="match status" value="1"/>
</dbReference>
<reference evidence="9" key="1">
    <citation type="submission" date="2006-06" db="EMBL/GenBank/DDBJ databases">
        <title>Complete sequence of chromosome of Chelativorans sp. BNC1.</title>
        <authorList>
            <consortium name="US DOE Joint Genome Institute"/>
            <person name="Copeland A."/>
            <person name="Lucas S."/>
            <person name="Lapidus A."/>
            <person name="Barry K."/>
            <person name="Detter J.C."/>
            <person name="Glavina del Rio T."/>
            <person name="Hammon N."/>
            <person name="Israni S."/>
            <person name="Dalin E."/>
            <person name="Tice H."/>
            <person name="Pitluck S."/>
            <person name="Chertkov O."/>
            <person name="Brettin T."/>
            <person name="Bruce D."/>
            <person name="Han C."/>
            <person name="Tapia R."/>
            <person name="Gilna P."/>
            <person name="Schmutz J."/>
            <person name="Larimer F."/>
            <person name="Land M."/>
            <person name="Hauser L."/>
            <person name="Kyrpides N."/>
            <person name="Mikhailova N."/>
            <person name="Richardson P."/>
        </authorList>
    </citation>
    <scope>NUCLEOTIDE SEQUENCE</scope>
    <source>
        <strain evidence="9">BNC1</strain>
    </source>
</reference>
<dbReference type="Pfam" id="PF00005">
    <property type="entry name" value="ABC_tran"/>
    <property type="match status" value="1"/>
</dbReference>
<dbReference type="PANTHER" id="PTHR42781">
    <property type="entry name" value="SPERMIDINE/PUTRESCINE IMPORT ATP-BINDING PROTEIN POTA"/>
    <property type="match status" value="1"/>
</dbReference>
<dbReference type="HOGENOM" id="CLU_000604_1_1_5"/>
<evidence type="ECO:0000256" key="5">
    <source>
        <dbReference type="ARBA" id="ARBA00022967"/>
    </source>
</evidence>
<dbReference type="STRING" id="266779.Meso_2369"/>
<dbReference type="InterPro" id="IPR017871">
    <property type="entry name" value="ABC_transporter-like_CS"/>
</dbReference>
<keyword evidence="5 7" id="KW-1278">Translocase</keyword>
<dbReference type="InterPro" id="IPR013611">
    <property type="entry name" value="Transp-assoc_OB_typ2"/>
</dbReference>
<dbReference type="Gene3D" id="2.40.50.100">
    <property type="match status" value="1"/>
</dbReference>
<dbReference type="InterPro" id="IPR005893">
    <property type="entry name" value="PotA-like"/>
</dbReference>
<dbReference type="GO" id="GO:0005524">
    <property type="term" value="F:ATP binding"/>
    <property type="evidence" value="ECO:0007669"/>
    <property type="project" value="UniProtKB-KW"/>
</dbReference>
<dbReference type="SMART" id="SM00382">
    <property type="entry name" value="AAA"/>
    <property type="match status" value="1"/>
</dbReference>
<feature type="domain" description="ABC transporter" evidence="8">
    <location>
        <begin position="18"/>
        <end position="248"/>
    </location>
</feature>
<comment type="similarity">
    <text evidence="7">Belongs to the ABC transporter superfamily. Spermidine/putrescine importer (TC 3.A.1.11.1) family.</text>
</comment>
<sequence length="373" mass="41035">MYIAHHQVPAGDTAQPKVWLENVSKQYGSVTALQPSDLKVRSGEFLTILGPSGSGKSTVLNLIAGMTNPTAGRVWIDGRDCTNVPPSKRGLGMVFQNYALMPHMSVFENVAFPLRVRRVTEAEIKRRVGEALELVRLPSVAGRKPAELSGGQQQRISIARCLVYNPAIILMDEPLGALDKKLREEMQLELKRLHVELKVTALYVTHDQEEALTMSDRIVLFNGGRIEQAGTPHELYFRPRTLFSAKFLGDSNVLSGKLQGRAQDGLVETPVGLLRSSNGNEHVGDGASVHLMVRPENVLLLPPDNKHEYANGLEAMVVDTISFGGVIKTFARLSDGSTMTVQELTRARRQAFDRGARVRLAWQAEDMLLLPAA</sequence>
<dbReference type="OrthoDB" id="9802264at2"/>
<dbReference type="Pfam" id="PF08402">
    <property type="entry name" value="TOBE_2"/>
    <property type="match status" value="1"/>
</dbReference>
<dbReference type="AlphaFoldDB" id="Q11FS0"/>
<protein>
    <recommendedName>
        <fullName evidence="7">Spermidine/putrescine import ATP-binding protein PotA</fullName>
        <ecNumber evidence="7">7.6.2.11</ecNumber>
    </recommendedName>
</protein>
<dbReference type="InterPro" id="IPR003593">
    <property type="entry name" value="AAA+_ATPase"/>
</dbReference>